<feature type="transmembrane region" description="Helical" evidence="8">
    <location>
        <begin position="6"/>
        <end position="31"/>
    </location>
</feature>
<dbReference type="RefSeq" id="WP_118582877.1">
    <property type="nucleotide sequence ID" value="NZ_DAVZTY010000128.1"/>
</dbReference>
<dbReference type="GeneID" id="86193281"/>
<keyword evidence="5 8" id="KW-0406">Ion transport</keyword>
<dbReference type="HAMAP" id="MF_01521">
    <property type="entry name" value="MntP_pump"/>
    <property type="match status" value="1"/>
</dbReference>
<evidence type="ECO:0000256" key="5">
    <source>
        <dbReference type="ARBA" id="ARBA00023065"/>
    </source>
</evidence>
<name>A0A401LAN0_9FIRM</name>
<keyword evidence="1 8" id="KW-0813">Transport</keyword>
<dbReference type="InterPro" id="IPR003810">
    <property type="entry name" value="Mntp/YtaF"/>
</dbReference>
<dbReference type="PANTHER" id="PTHR35529:SF1">
    <property type="entry name" value="MANGANESE EFFLUX PUMP MNTP-RELATED"/>
    <property type="match status" value="1"/>
</dbReference>
<evidence type="ECO:0000256" key="7">
    <source>
        <dbReference type="ARBA" id="ARBA00023211"/>
    </source>
</evidence>
<feature type="transmembrane region" description="Helical" evidence="8">
    <location>
        <begin position="138"/>
        <end position="161"/>
    </location>
</feature>
<comment type="similarity">
    <text evidence="8">Belongs to the MntP (TC 9.B.29) family.</text>
</comment>
<keyword evidence="2 8" id="KW-1003">Cell membrane</keyword>
<keyword evidence="7 8" id="KW-0464">Manganese</keyword>
<evidence type="ECO:0000256" key="6">
    <source>
        <dbReference type="ARBA" id="ARBA00023136"/>
    </source>
</evidence>
<dbReference type="InterPro" id="IPR022929">
    <property type="entry name" value="Put_MntP"/>
</dbReference>
<dbReference type="EMBL" id="BHVZ01000001">
    <property type="protein sequence ID" value="GCB28613.1"/>
    <property type="molecule type" value="Genomic_DNA"/>
</dbReference>
<feature type="transmembrane region" description="Helical" evidence="8">
    <location>
        <begin position="109"/>
        <end position="132"/>
    </location>
</feature>
<dbReference type="GO" id="GO:0005384">
    <property type="term" value="F:manganese ion transmembrane transporter activity"/>
    <property type="evidence" value="ECO:0007669"/>
    <property type="project" value="UniProtKB-UniRule"/>
</dbReference>
<dbReference type="PANTHER" id="PTHR35529">
    <property type="entry name" value="MANGANESE EFFLUX PUMP MNTP-RELATED"/>
    <property type="match status" value="1"/>
</dbReference>
<organism evidence="9 10">
    <name type="scientific">Anaerotignum faecicola</name>
    <dbReference type="NCBI Taxonomy" id="2358141"/>
    <lineage>
        <taxon>Bacteria</taxon>
        <taxon>Bacillati</taxon>
        <taxon>Bacillota</taxon>
        <taxon>Clostridia</taxon>
        <taxon>Lachnospirales</taxon>
        <taxon>Anaerotignaceae</taxon>
        <taxon>Anaerotignum</taxon>
    </lineage>
</organism>
<evidence type="ECO:0000256" key="8">
    <source>
        <dbReference type="HAMAP-Rule" id="MF_01521"/>
    </source>
</evidence>
<comment type="subcellular location">
    <subcellularLocation>
        <location evidence="8">Cell membrane</location>
        <topology evidence="8">Multi-pass membrane protein</topology>
    </subcellularLocation>
</comment>
<keyword evidence="4 8" id="KW-1133">Transmembrane helix</keyword>
<dbReference type="Proteomes" id="UP000287361">
    <property type="component" value="Unassembled WGS sequence"/>
</dbReference>
<comment type="caution">
    <text evidence="9">The sequence shown here is derived from an EMBL/GenBank/DDBJ whole genome shotgun (WGS) entry which is preliminary data.</text>
</comment>
<sequence>MSIGFMFLFNSVLLGVGLAMDAFSVSLANGLNEPQMGTRRMCGIAGVFAFFQALMPMTGWVCIHTIVSHFQAFEKLIPWIALVLLLYIGGSMLKEGLAGGGAEEERCGVGFMALFIQGVATSIDALSVGFTIAEYDFFLALLEALIIAMVTFVICLCGLHIGKKVGVKLAGKANILGGVILIFIGLEIFVTGVFL</sequence>
<comment type="function">
    <text evidence="8">Probably functions as a manganese efflux pump.</text>
</comment>
<evidence type="ECO:0000313" key="10">
    <source>
        <dbReference type="Proteomes" id="UP000287361"/>
    </source>
</evidence>
<evidence type="ECO:0000256" key="3">
    <source>
        <dbReference type="ARBA" id="ARBA00022692"/>
    </source>
</evidence>
<accession>A0A401LAN0</accession>
<dbReference type="Pfam" id="PF02659">
    <property type="entry name" value="Mntp"/>
    <property type="match status" value="1"/>
</dbReference>
<keyword evidence="10" id="KW-1185">Reference proteome</keyword>
<evidence type="ECO:0000256" key="2">
    <source>
        <dbReference type="ARBA" id="ARBA00022475"/>
    </source>
</evidence>
<reference evidence="9 10" key="1">
    <citation type="submission" date="2018-10" db="EMBL/GenBank/DDBJ databases">
        <title>Draft Genome Sequence of Anaerotignum sp. KCTC 15736.</title>
        <authorList>
            <person name="Choi S.H."/>
            <person name="Kim J.S."/>
            <person name="Kang S.W."/>
            <person name="Lee J.S."/>
            <person name="Park S.H."/>
        </authorList>
    </citation>
    <scope>NUCLEOTIDE SEQUENCE [LARGE SCALE GENOMIC DNA]</scope>
    <source>
        <strain evidence="9 10">KCTC 15736</strain>
    </source>
</reference>
<proteinExistence type="inferred from homology"/>
<dbReference type="OrthoDB" id="9811590at2"/>
<gene>
    <name evidence="8" type="primary">mntP</name>
    <name evidence="9" type="ORF">KGMB03357_02740</name>
</gene>
<dbReference type="GO" id="GO:0005886">
    <property type="term" value="C:plasma membrane"/>
    <property type="evidence" value="ECO:0007669"/>
    <property type="project" value="UniProtKB-SubCell"/>
</dbReference>
<evidence type="ECO:0000256" key="1">
    <source>
        <dbReference type="ARBA" id="ARBA00022448"/>
    </source>
</evidence>
<protein>
    <recommendedName>
        <fullName evidence="8">Putative manganese efflux pump MntP</fullName>
    </recommendedName>
</protein>
<keyword evidence="3 8" id="KW-0812">Transmembrane</keyword>
<keyword evidence="6 8" id="KW-0472">Membrane</keyword>
<dbReference type="AlphaFoldDB" id="A0A401LAN0"/>
<feature type="transmembrane region" description="Helical" evidence="8">
    <location>
        <begin position="173"/>
        <end position="194"/>
    </location>
</feature>
<evidence type="ECO:0000313" key="9">
    <source>
        <dbReference type="EMBL" id="GCB28613.1"/>
    </source>
</evidence>
<evidence type="ECO:0000256" key="4">
    <source>
        <dbReference type="ARBA" id="ARBA00022989"/>
    </source>
</evidence>
<feature type="transmembrane region" description="Helical" evidence="8">
    <location>
        <begin position="76"/>
        <end position="97"/>
    </location>
</feature>
<feature type="transmembrane region" description="Helical" evidence="8">
    <location>
        <begin position="43"/>
        <end position="70"/>
    </location>
</feature>